<evidence type="ECO:0000256" key="2">
    <source>
        <dbReference type="ARBA" id="ARBA00022723"/>
    </source>
</evidence>
<keyword evidence="8" id="KW-0808">Transferase</keyword>
<dbReference type="GO" id="GO:0016787">
    <property type="term" value="F:hydrolase activity"/>
    <property type="evidence" value="ECO:0007669"/>
    <property type="project" value="UniProtKB-KW"/>
</dbReference>
<keyword evidence="9" id="KW-0233">DNA recombination</keyword>
<evidence type="ECO:0000256" key="3">
    <source>
        <dbReference type="ARBA" id="ARBA00022759"/>
    </source>
</evidence>
<evidence type="ECO:0000256" key="5">
    <source>
        <dbReference type="ARBA" id="ARBA00022842"/>
    </source>
</evidence>
<dbReference type="PANTHER" id="PTHR42648">
    <property type="entry name" value="TRANSPOSASE, PUTATIVE-RELATED"/>
    <property type="match status" value="1"/>
</dbReference>
<gene>
    <name evidence="11" type="ORF">WH47_03091</name>
</gene>
<keyword evidence="6" id="KW-0229">DNA integration</keyword>
<dbReference type="InterPro" id="IPR039537">
    <property type="entry name" value="Retrotran_Ty1/copia-like"/>
</dbReference>
<evidence type="ECO:0000256" key="8">
    <source>
        <dbReference type="ARBA" id="ARBA00022932"/>
    </source>
</evidence>
<sequence>MKDYCVEKGISYHLTVPRTPQLNGVSERIVRTITEKGRTMISGASLNKVFWGEAVLTATYLINLTPTKALKQNKTPFELWHGKRPRVKYLKIFGSTVYIHNKVRKTKFDEKSWKGILVGYEPNGYRVWAKKRIKTGKRAAAHTLSYLTIDQRTNVILISVVLSPCNSLLLYVSRS</sequence>
<evidence type="ECO:0000259" key="10">
    <source>
        <dbReference type="PROSITE" id="PS50994"/>
    </source>
</evidence>
<keyword evidence="8" id="KW-0239">DNA-directed DNA polymerase</keyword>
<dbReference type="SUPFAM" id="SSF53098">
    <property type="entry name" value="Ribonuclease H-like"/>
    <property type="match status" value="1"/>
</dbReference>
<protein>
    <submittedName>
        <fullName evidence="11">Copia protein</fullName>
    </submittedName>
</protein>
<feature type="domain" description="Integrase catalytic" evidence="10">
    <location>
        <begin position="1"/>
        <end position="84"/>
    </location>
</feature>
<dbReference type="GO" id="GO:0046872">
    <property type="term" value="F:metal ion binding"/>
    <property type="evidence" value="ECO:0007669"/>
    <property type="project" value="UniProtKB-KW"/>
</dbReference>
<name>A0A0L7QYD0_9HYME</name>
<dbReference type="Proteomes" id="UP000053825">
    <property type="component" value="Unassembled WGS sequence"/>
</dbReference>
<dbReference type="GO" id="GO:0015074">
    <property type="term" value="P:DNA integration"/>
    <property type="evidence" value="ECO:0007669"/>
    <property type="project" value="UniProtKB-KW"/>
</dbReference>
<dbReference type="Pfam" id="PF25597">
    <property type="entry name" value="SH3_retrovirus"/>
    <property type="match status" value="1"/>
</dbReference>
<dbReference type="GO" id="GO:0003964">
    <property type="term" value="F:RNA-directed DNA polymerase activity"/>
    <property type="evidence" value="ECO:0007669"/>
    <property type="project" value="UniProtKB-KW"/>
</dbReference>
<dbReference type="STRING" id="597456.A0A0L7QYD0"/>
<keyword evidence="7" id="KW-0695">RNA-directed DNA polymerase</keyword>
<keyword evidence="12" id="KW-1185">Reference proteome</keyword>
<accession>A0A0L7QYD0</accession>
<dbReference type="EMBL" id="KQ414693">
    <property type="protein sequence ID" value="KOC63589.1"/>
    <property type="molecule type" value="Genomic_DNA"/>
</dbReference>
<evidence type="ECO:0000256" key="9">
    <source>
        <dbReference type="ARBA" id="ARBA00023172"/>
    </source>
</evidence>
<dbReference type="InterPro" id="IPR001584">
    <property type="entry name" value="Integrase_cat-core"/>
</dbReference>
<organism evidence="11 12">
    <name type="scientific">Habropoda laboriosa</name>
    <dbReference type="NCBI Taxonomy" id="597456"/>
    <lineage>
        <taxon>Eukaryota</taxon>
        <taxon>Metazoa</taxon>
        <taxon>Ecdysozoa</taxon>
        <taxon>Arthropoda</taxon>
        <taxon>Hexapoda</taxon>
        <taxon>Insecta</taxon>
        <taxon>Pterygota</taxon>
        <taxon>Neoptera</taxon>
        <taxon>Endopterygota</taxon>
        <taxon>Hymenoptera</taxon>
        <taxon>Apocrita</taxon>
        <taxon>Aculeata</taxon>
        <taxon>Apoidea</taxon>
        <taxon>Anthophila</taxon>
        <taxon>Apidae</taxon>
        <taxon>Habropoda</taxon>
    </lineage>
</organism>
<evidence type="ECO:0000313" key="11">
    <source>
        <dbReference type="EMBL" id="KOC63589.1"/>
    </source>
</evidence>
<keyword evidence="4" id="KW-0378">Hydrolase</keyword>
<keyword evidence="5" id="KW-0460">Magnesium</keyword>
<dbReference type="PANTHER" id="PTHR42648:SF11">
    <property type="entry name" value="TRANSPOSON TY4-P GAG-POL POLYPROTEIN"/>
    <property type="match status" value="1"/>
</dbReference>
<dbReference type="GO" id="GO:0004519">
    <property type="term" value="F:endonuclease activity"/>
    <property type="evidence" value="ECO:0007669"/>
    <property type="project" value="UniProtKB-KW"/>
</dbReference>
<keyword evidence="8" id="KW-0548">Nucleotidyltransferase</keyword>
<keyword evidence="1" id="KW-0540">Nuclease</keyword>
<dbReference type="AlphaFoldDB" id="A0A0L7QYD0"/>
<keyword evidence="2" id="KW-0479">Metal-binding</keyword>
<dbReference type="InterPro" id="IPR036397">
    <property type="entry name" value="RNaseH_sf"/>
</dbReference>
<dbReference type="PROSITE" id="PS50994">
    <property type="entry name" value="INTEGRASE"/>
    <property type="match status" value="1"/>
</dbReference>
<dbReference type="GO" id="GO:0006310">
    <property type="term" value="P:DNA recombination"/>
    <property type="evidence" value="ECO:0007669"/>
    <property type="project" value="UniProtKB-KW"/>
</dbReference>
<proteinExistence type="predicted"/>
<dbReference type="Gene3D" id="3.30.420.10">
    <property type="entry name" value="Ribonuclease H-like superfamily/Ribonuclease H"/>
    <property type="match status" value="1"/>
</dbReference>
<dbReference type="GO" id="GO:0003676">
    <property type="term" value="F:nucleic acid binding"/>
    <property type="evidence" value="ECO:0007669"/>
    <property type="project" value="InterPro"/>
</dbReference>
<evidence type="ECO:0000256" key="4">
    <source>
        <dbReference type="ARBA" id="ARBA00022801"/>
    </source>
</evidence>
<evidence type="ECO:0000256" key="7">
    <source>
        <dbReference type="ARBA" id="ARBA00022918"/>
    </source>
</evidence>
<reference evidence="11 12" key="1">
    <citation type="submission" date="2015-07" db="EMBL/GenBank/DDBJ databases">
        <title>The genome of Habropoda laboriosa.</title>
        <authorList>
            <person name="Pan H."/>
            <person name="Kapheim K."/>
        </authorList>
    </citation>
    <scope>NUCLEOTIDE SEQUENCE [LARGE SCALE GENOMIC DNA]</scope>
    <source>
        <strain evidence="11">0110345459</strain>
    </source>
</reference>
<dbReference type="GO" id="GO:0003887">
    <property type="term" value="F:DNA-directed DNA polymerase activity"/>
    <property type="evidence" value="ECO:0007669"/>
    <property type="project" value="UniProtKB-KW"/>
</dbReference>
<keyword evidence="3" id="KW-0255">Endonuclease</keyword>
<evidence type="ECO:0000256" key="6">
    <source>
        <dbReference type="ARBA" id="ARBA00022908"/>
    </source>
</evidence>
<evidence type="ECO:0000256" key="1">
    <source>
        <dbReference type="ARBA" id="ARBA00022722"/>
    </source>
</evidence>
<dbReference type="InterPro" id="IPR057670">
    <property type="entry name" value="SH3_retrovirus"/>
</dbReference>
<dbReference type="InterPro" id="IPR012337">
    <property type="entry name" value="RNaseH-like_sf"/>
</dbReference>
<evidence type="ECO:0000313" key="12">
    <source>
        <dbReference type="Proteomes" id="UP000053825"/>
    </source>
</evidence>